<accession>A0A370KA91</accession>
<feature type="domain" description="HD" evidence="1">
    <location>
        <begin position="162"/>
        <end position="248"/>
    </location>
</feature>
<dbReference type="AlphaFoldDB" id="A0A370KA91"/>
<dbReference type="InterPro" id="IPR006675">
    <property type="entry name" value="HDIG_dom"/>
</dbReference>
<evidence type="ECO:0000259" key="1">
    <source>
        <dbReference type="Pfam" id="PF01966"/>
    </source>
</evidence>
<dbReference type="Proteomes" id="UP000254711">
    <property type="component" value="Unassembled WGS sequence"/>
</dbReference>
<name>A0A370KA91_9GAMM</name>
<comment type="caution">
    <text evidence="2">The sequence shown here is derived from an EMBL/GenBank/DDBJ whole genome shotgun (WGS) entry which is preliminary data.</text>
</comment>
<protein>
    <submittedName>
        <fullName evidence="2">HDIG domain-containing protein</fullName>
    </submittedName>
</protein>
<evidence type="ECO:0000313" key="3">
    <source>
        <dbReference type="Proteomes" id="UP000254711"/>
    </source>
</evidence>
<evidence type="ECO:0000313" key="2">
    <source>
        <dbReference type="EMBL" id="RDI98950.1"/>
    </source>
</evidence>
<keyword evidence="3" id="KW-1185">Reference proteome</keyword>
<dbReference type="CDD" id="cd00077">
    <property type="entry name" value="HDc"/>
    <property type="match status" value="1"/>
</dbReference>
<gene>
    <name evidence="2" type="ORF">DVT68_10670</name>
</gene>
<dbReference type="InterPro" id="IPR006674">
    <property type="entry name" value="HD_domain"/>
</dbReference>
<reference evidence="2 3" key="1">
    <citation type="submission" date="2018-07" db="EMBL/GenBank/DDBJ databases">
        <title>Dyella solisilvae sp. nov., isolated from the pine and broad-leaved mixed forest soil.</title>
        <authorList>
            <person name="Gao Z."/>
            <person name="Qiu L."/>
        </authorList>
    </citation>
    <scope>NUCLEOTIDE SEQUENCE [LARGE SCALE GENOMIC DNA]</scope>
    <source>
        <strain evidence="2 3">DHG54</strain>
    </source>
</reference>
<organism evidence="2 3">
    <name type="scientific">Dyella solisilvae</name>
    <dbReference type="NCBI Taxonomy" id="1920168"/>
    <lineage>
        <taxon>Bacteria</taxon>
        <taxon>Pseudomonadati</taxon>
        <taxon>Pseudomonadota</taxon>
        <taxon>Gammaproteobacteria</taxon>
        <taxon>Lysobacterales</taxon>
        <taxon>Rhodanobacteraceae</taxon>
        <taxon>Dyella</taxon>
    </lineage>
</organism>
<dbReference type="EMBL" id="QQSY01000002">
    <property type="protein sequence ID" value="RDI98950.1"/>
    <property type="molecule type" value="Genomic_DNA"/>
</dbReference>
<dbReference type="InterPro" id="IPR003607">
    <property type="entry name" value="HD/PDEase_dom"/>
</dbReference>
<dbReference type="SUPFAM" id="SSF109604">
    <property type="entry name" value="HD-domain/PDEase-like"/>
    <property type="match status" value="1"/>
</dbReference>
<dbReference type="Gene3D" id="1.10.3210.40">
    <property type="match status" value="1"/>
</dbReference>
<proteinExistence type="predicted"/>
<sequence>MEQISMNRMCHEAFEIAADAHRYVREGLLLWDDVSQIDPPSCPALLVTQDGVFPVQCWVDRPSACDGDVVDKVEAVILSMPNGVLHVVSVKRDNALDPIDLGALRICPDADLAEHFHDLLERVETPMLRRFIGDVFSLRQVFQGFWEATAGTRHHAWAGGLARHSVEVAERVASDMSRSDPDSVMFTEAERDLAIAVSLLHDIGKTISYTADGFCTPRALMLGHEVLGVELMHKPLEALRVEQVDLADALTALLLSRTRFAQGRFHLEAIRQVISKADRDSARRGLARL</sequence>
<dbReference type="Pfam" id="PF01966">
    <property type="entry name" value="HD"/>
    <property type="match status" value="1"/>
</dbReference>
<dbReference type="NCBIfam" id="TIGR00277">
    <property type="entry name" value="HDIG"/>
    <property type="match status" value="1"/>
</dbReference>